<gene>
    <name evidence="4" type="ORF">SE18_03030</name>
</gene>
<reference evidence="4 5" key="1">
    <citation type="submission" date="2015-07" db="EMBL/GenBank/DDBJ databases">
        <title>Whole genome sequence of Herpetosiphon geysericola DSM 7119.</title>
        <authorList>
            <person name="Hemp J."/>
            <person name="Ward L.M."/>
            <person name="Pace L.A."/>
            <person name="Fischer W.W."/>
        </authorList>
    </citation>
    <scope>NUCLEOTIDE SEQUENCE [LARGE SCALE GENOMIC DNA]</scope>
    <source>
        <strain evidence="4 5">DSM 7119</strain>
    </source>
</reference>
<dbReference type="PANTHER" id="PTHR42736:SF1">
    <property type="entry name" value="PROTEIN-GLUTAMINE GAMMA-GLUTAMYLTRANSFERASE"/>
    <property type="match status" value="1"/>
</dbReference>
<dbReference type="InterPro" id="IPR025403">
    <property type="entry name" value="TgpA-like_C"/>
</dbReference>
<feature type="transmembrane region" description="Helical" evidence="2">
    <location>
        <begin position="174"/>
        <end position="192"/>
    </location>
</feature>
<keyword evidence="2" id="KW-0812">Transmembrane</keyword>
<evidence type="ECO:0000259" key="3">
    <source>
        <dbReference type="SMART" id="SM00460"/>
    </source>
</evidence>
<feature type="transmembrane region" description="Helical" evidence="2">
    <location>
        <begin position="121"/>
        <end position="143"/>
    </location>
</feature>
<dbReference type="SMART" id="SM00460">
    <property type="entry name" value="TGc"/>
    <property type="match status" value="1"/>
</dbReference>
<name>A0A0P6Z1N4_9CHLR</name>
<dbReference type="Pfam" id="PF01841">
    <property type="entry name" value="Transglut_core"/>
    <property type="match status" value="1"/>
</dbReference>
<dbReference type="OrthoDB" id="9804872at2"/>
<dbReference type="Pfam" id="PF13559">
    <property type="entry name" value="DUF4129"/>
    <property type="match status" value="1"/>
</dbReference>
<feature type="transmembrane region" description="Helical" evidence="2">
    <location>
        <begin position="67"/>
        <end position="85"/>
    </location>
</feature>
<evidence type="ECO:0000313" key="4">
    <source>
        <dbReference type="EMBL" id="KPL91137.1"/>
    </source>
</evidence>
<feature type="transmembrane region" description="Helical" evidence="2">
    <location>
        <begin position="213"/>
        <end position="233"/>
    </location>
</feature>
<feature type="transmembrane region" description="Helical" evidence="2">
    <location>
        <begin position="669"/>
        <end position="691"/>
    </location>
</feature>
<dbReference type="Proteomes" id="UP000050277">
    <property type="component" value="Unassembled WGS sequence"/>
</dbReference>
<comment type="caution">
    <text evidence="4">The sequence shown here is derived from an EMBL/GenBank/DDBJ whole genome shotgun (WGS) entry which is preliminary data.</text>
</comment>
<dbReference type="PATRIC" id="fig|70996.4.peg.1095"/>
<keyword evidence="2" id="KW-1133">Transmembrane helix</keyword>
<feature type="domain" description="Transglutaminase-like" evidence="3">
    <location>
        <begin position="520"/>
        <end position="591"/>
    </location>
</feature>
<feature type="transmembrane region" description="Helical" evidence="2">
    <location>
        <begin position="12"/>
        <end position="32"/>
    </location>
</feature>
<keyword evidence="5" id="KW-1185">Reference proteome</keyword>
<evidence type="ECO:0000256" key="2">
    <source>
        <dbReference type="SAM" id="Phobius"/>
    </source>
</evidence>
<accession>A0A0P6Z1N4</accession>
<dbReference type="InterPro" id="IPR052901">
    <property type="entry name" value="Bact_TGase-like"/>
</dbReference>
<dbReference type="STRING" id="70996.SE18_03030"/>
<dbReference type="InterPro" id="IPR002931">
    <property type="entry name" value="Transglutaminase-like"/>
</dbReference>
<dbReference type="PANTHER" id="PTHR42736">
    <property type="entry name" value="PROTEIN-GLUTAMINE GAMMA-GLUTAMYLTRANSFERASE"/>
    <property type="match status" value="1"/>
</dbReference>
<organism evidence="4 5">
    <name type="scientific">Herpetosiphon geysericola</name>
    <dbReference type="NCBI Taxonomy" id="70996"/>
    <lineage>
        <taxon>Bacteria</taxon>
        <taxon>Bacillati</taxon>
        <taxon>Chloroflexota</taxon>
        <taxon>Chloroflexia</taxon>
        <taxon>Herpetosiphonales</taxon>
        <taxon>Herpetosiphonaceae</taxon>
        <taxon>Herpetosiphon</taxon>
    </lineage>
</organism>
<feature type="transmembrane region" description="Helical" evidence="2">
    <location>
        <begin position="44"/>
        <end position="60"/>
    </location>
</feature>
<keyword evidence="2" id="KW-0472">Membrane</keyword>
<dbReference type="EMBL" id="LGKP01000007">
    <property type="protein sequence ID" value="KPL91137.1"/>
    <property type="molecule type" value="Genomic_DNA"/>
</dbReference>
<proteinExistence type="predicted"/>
<evidence type="ECO:0000313" key="5">
    <source>
        <dbReference type="Proteomes" id="UP000050277"/>
    </source>
</evidence>
<dbReference type="InterPro" id="IPR038765">
    <property type="entry name" value="Papain-like_cys_pep_sf"/>
</dbReference>
<dbReference type="Gene3D" id="3.10.620.30">
    <property type="match status" value="1"/>
</dbReference>
<feature type="region of interest" description="Disordered" evidence="1">
    <location>
        <begin position="598"/>
        <end position="625"/>
    </location>
</feature>
<protein>
    <recommendedName>
        <fullName evidence="3">Transglutaminase-like domain-containing protein</fullName>
    </recommendedName>
</protein>
<dbReference type="SUPFAM" id="SSF54001">
    <property type="entry name" value="Cysteine proteinases"/>
    <property type="match status" value="1"/>
</dbReference>
<evidence type="ECO:0000256" key="1">
    <source>
        <dbReference type="SAM" id="MobiDB-lite"/>
    </source>
</evidence>
<dbReference type="RefSeq" id="WP_054532945.1">
    <property type="nucleotide sequence ID" value="NZ_LGKP01000007.1"/>
</dbReference>
<dbReference type="AlphaFoldDB" id="A0A0P6Z1N4"/>
<sequence>MLQRVRAFFQPSYGLLTWTLASIMALLVVTNVVESEWVEGFERMRIVALGGLIVAALFARWQALPAFIAHVLSLFMGLAWAIRFVPLDPRLDGQVDRWTDLLIRGIAAIRAAKTGERIEDYYLFSLAGLLLAWIFAYSSIWLLLRWRWNWRLVMLNGSLLMANLTYAIPKPIASFWLFLLVALLFLVTQTYAQRQHTWDAGFLEQQEWLSLRYLWAGVLACFSLVLMAALMPANITNAQLRIFGENLSRPIDFFLPDNGAQRADRGPQGVGNVVVPNGNGANFANNTVQLGGARSATNEVVLEVKAPAAEYWRSNAWDLYNGKGWQNTTGDIAWQVRRTSTRREALTPINPDDTLTQIDTNGREPFTQTIKLMQTRGDQQLPAATSPLTWSVPVLVQHTFIISDSETTLPNFGDSAIYFNQGPANRDFEYSVVSLISNVDKQSLRNASTDYPVWLQRYLQLPDSQAMRNIGGLSRQLTTAAGAETAYDKAVALENYLRQMPYDDQIPAPPADADPIENFLFNLRRGYCDYFAGSMVLMLRAQGIPARWVQGYATGDYDADRQVYIVRDSIAHSWPEVYFMGYGWIRFEPTPAGYVTVPIRPDGPPQAEDNSENPDDIGPNAGQVQQPATDFDALQDLRENYQTTPIPTVEPQALPVDDAAPPIVERSPFWRWLAIICAIIGMVILLLWGLLQREFRGLRPAARAYGFIGLLARWAGLEQRPERTPQEFASELAKEMPGQRRTLRRLADAYTAEQYGSHVRLDPEEIENDRAMVSRTLWPRSISRGWRSILKQILRPRWRR</sequence>